<feature type="region of interest" description="Disordered" evidence="6">
    <location>
        <begin position="806"/>
        <end position="929"/>
    </location>
</feature>
<dbReference type="GO" id="GO:0031514">
    <property type="term" value="C:motile cilium"/>
    <property type="evidence" value="ECO:0007669"/>
    <property type="project" value="UniProtKB-SubCell"/>
</dbReference>
<feature type="compositionally biased region" description="Polar residues" evidence="6">
    <location>
        <begin position="833"/>
        <end position="844"/>
    </location>
</feature>
<feature type="region of interest" description="Disordered" evidence="6">
    <location>
        <begin position="952"/>
        <end position="974"/>
    </location>
</feature>
<keyword evidence="4" id="KW-0966">Cell projection</keyword>
<sequence>MLDHQRFLFQEKSIKGSARLTSDWVARLTSENVIIRYLSIVVDEEAKIAPLHLSSLVRDSRRPPAWVRTSAGGGGIQMQCALSSALPGDTQLHDTDTFPCEVCEAEPMYDWSNGDRVGENISQSGGEHITEETGVLRGAHGDGCRLFRRQMWSVLKSLMSFGVADDRYPETRRLENYSSPVASLVLTDSSQLTSDSQHLGVRTGLRALPPLPATRKTKASVSSDPLYPVIGRKILGFKSRRGCSTGRCQCKMIVCLVLMCGSILLGRSAGNGGDDRFVNALNNVVGYSRAPVVPWVLTRNGTMTVGEQAENTSSGNPLSGPRLFEIIRLWRKYLRGSARGQKPPRSKTVLKICDLERFFPILEIQKLVVRLMTEELDRKVNITLGKPQYEAPYVDTYKHLISKLRSIISVYNGDENTTGTTTLEEMSQAMEDNAAPKPTKEISNGLKTLRVPKNNGIFTNKFEESTTKYHMKYTSPSPVKDNGTSSRDKECPPCNKSTFKGRPSYQNTTGGHAAMDVNRSTEESIGKYAKEGSTGLTTSDQSITPDRKKLYPLLTSDELDPDKTLQVNLGSSTKVTPSAKTYLETSTTKVTPSAKSKLGTSTTKMTPSVKIYLETITTKVTPFLGTNLGISTTKVTPSLGTNLETSTTKVTPSLGTSTTKVTPSAKTNLGTSTTKVTLSAKSKLGTSTTKLTPSLGTNLETSTTKVTPLGTYLVISTTKVAPSVKNNLETSTTKVTPSLGTNLETSTTKVTPFLGTNLGISTTKVTPSVKNNLGTSTTKVTPSLGTNLETSTTKVTPSAKYKLGTSTTKVTPSAKTNLGTSTTKVTPFRGNNLGISTTKVTPSAKSKLGTSTTKVTPSVKTNLGTSPTKVTPSAKSKLGTSTTKMTPSAKTNLGTSATKVTPSLGTNLETSTTKMTPSAKSKLATSTTKMTPSLKTNLGISTTEVTALEISSGTSTTKMTPSAKTNLGTSTTKMTPSVKTNLGISTTKVTPLGTYLGISTTEMTPLEISSGTSTTKVTLSAKSKLGTSTTKLTPSVKTHLGTSTTKVTPSVKTNLGISTTEMTPLEISLGTSTTKVTLYAKSNLGTSTTKVTPSLGTNLETSTTKVTPSAKSKLGTSTTNMTPSVKTNLGTSTTKVTPSAESNLVTSSFKVTPLVEFNLGSSAIKLTPLALLDETRGELNKNDDVFCLVLVGLLSLLASAASTIAENKTNEIRNLNQPSNEIVSNLTMYCSQQIVIPPAFPAILKEYCKAAIRTQPYDLLDWSVTYFRALADGDRPPVKERLEYPPFLHASGLTPGYIKVLINSFLDHEMIPKGDLKKAWRGMCLDADALDEMLQIGGFGGEEEVDLLKFVAVATGHLTNSLSETMTLLCEILTDDPEGGPAKIPVELFCKLYSFLAGLDGRITTPEIPEASTEVPDDLTNLTPERNISEDVNRYVKEINLKKTAELGLDSSLAAEKKNKLKGKGVKAAEMEELVARSEAKDYETYVRGIGPPVSLGQVDAVVDFVVFWAQRQGGMVMPANIRKVLCPALDT</sequence>
<dbReference type="InterPro" id="IPR047844">
    <property type="entry name" value="ROP_DD"/>
</dbReference>
<dbReference type="Gene3D" id="1.20.890.10">
    <property type="entry name" value="cAMP-dependent protein kinase regulatory subunit, dimerization-anchoring domain"/>
    <property type="match status" value="1"/>
</dbReference>
<comment type="subcellular location">
    <subcellularLocation>
        <location evidence="1">Cell projection</location>
        <location evidence="1">Cilium</location>
        <location evidence="1">Flagellum</location>
    </subcellularLocation>
</comment>
<protein>
    <submittedName>
        <fullName evidence="7">Uncharacterized protein</fullName>
    </submittedName>
</protein>
<organism evidence="7">
    <name type="scientific">Timema monikensis</name>
    <dbReference type="NCBI Taxonomy" id="170555"/>
    <lineage>
        <taxon>Eukaryota</taxon>
        <taxon>Metazoa</taxon>
        <taxon>Ecdysozoa</taxon>
        <taxon>Arthropoda</taxon>
        <taxon>Hexapoda</taxon>
        <taxon>Insecta</taxon>
        <taxon>Pterygota</taxon>
        <taxon>Neoptera</taxon>
        <taxon>Polyneoptera</taxon>
        <taxon>Phasmatodea</taxon>
        <taxon>Timematodea</taxon>
        <taxon>Timematoidea</taxon>
        <taxon>Timematidae</taxon>
        <taxon>Timema</taxon>
    </lineage>
</organism>
<dbReference type="PANTHER" id="PTHR14952">
    <property type="entry name" value="ROPPORIN-1-LIKE PROTEIN"/>
    <property type="match status" value="1"/>
</dbReference>
<comment type="similarity">
    <text evidence="5">Belongs to the ropporin family.</text>
</comment>
<evidence type="ECO:0000313" key="7">
    <source>
        <dbReference type="EMBL" id="CAD7425847.1"/>
    </source>
</evidence>
<dbReference type="CDD" id="cd23019">
    <property type="entry name" value="DD_ROP"/>
    <property type="match status" value="1"/>
</dbReference>
<feature type="compositionally biased region" description="Polar residues" evidence="6">
    <location>
        <begin position="806"/>
        <end position="825"/>
    </location>
</feature>
<dbReference type="PANTHER" id="PTHR14952:SF9">
    <property type="entry name" value="EF-HAND DOMAIN-CONTAINING PROTEIN"/>
    <property type="match status" value="1"/>
</dbReference>
<evidence type="ECO:0000256" key="6">
    <source>
        <dbReference type="SAM" id="MobiDB-lite"/>
    </source>
</evidence>
<evidence type="ECO:0000256" key="5">
    <source>
        <dbReference type="ARBA" id="ARBA00035651"/>
    </source>
</evidence>
<dbReference type="EMBL" id="OB793047">
    <property type="protein sequence ID" value="CAD7425847.1"/>
    <property type="molecule type" value="Genomic_DNA"/>
</dbReference>
<dbReference type="SUPFAM" id="SSF47391">
    <property type="entry name" value="Dimerization-anchoring domain of cAMP-dependent PK regulatory subunit"/>
    <property type="match status" value="1"/>
</dbReference>
<proteinExistence type="inferred from homology"/>
<feature type="compositionally biased region" description="Polar residues" evidence="6">
    <location>
        <begin position="474"/>
        <end position="485"/>
    </location>
</feature>
<feature type="region of interest" description="Disordered" evidence="6">
    <location>
        <begin position="473"/>
        <end position="517"/>
    </location>
</feature>
<gene>
    <name evidence="7" type="ORF">TMSB3V08_LOCUS2750</name>
</gene>
<feature type="compositionally biased region" description="Polar residues" evidence="6">
    <location>
        <begin position="862"/>
        <end position="929"/>
    </location>
</feature>
<evidence type="ECO:0000256" key="4">
    <source>
        <dbReference type="ARBA" id="ARBA00023273"/>
    </source>
</evidence>
<accession>A0A7R9E1S4</accession>
<reference evidence="7" key="1">
    <citation type="submission" date="2020-11" db="EMBL/GenBank/DDBJ databases">
        <authorList>
            <person name="Tran Van P."/>
        </authorList>
    </citation>
    <scope>NUCLEOTIDE SEQUENCE</scope>
</reference>
<keyword evidence="2" id="KW-0282">Flagellum</keyword>
<evidence type="ECO:0000256" key="1">
    <source>
        <dbReference type="ARBA" id="ARBA00004230"/>
    </source>
</evidence>
<feature type="compositionally biased region" description="Low complexity" evidence="6">
    <location>
        <begin position="850"/>
        <end position="861"/>
    </location>
</feature>
<name>A0A7R9E1S4_9NEOP</name>
<keyword evidence="3" id="KW-0969">Cilium</keyword>
<evidence type="ECO:0000256" key="3">
    <source>
        <dbReference type="ARBA" id="ARBA00023069"/>
    </source>
</evidence>
<evidence type="ECO:0000256" key="2">
    <source>
        <dbReference type="ARBA" id="ARBA00022846"/>
    </source>
</evidence>
<feature type="region of interest" description="Disordered" evidence="6">
    <location>
        <begin position="1091"/>
        <end position="1136"/>
    </location>
</feature>